<organism evidence="1">
    <name type="scientific">Panicum hallii</name>
    <dbReference type="NCBI Taxonomy" id="206008"/>
    <lineage>
        <taxon>Eukaryota</taxon>
        <taxon>Viridiplantae</taxon>
        <taxon>Streptophyta</taxon>
        <taxon>Embryophyta</taxon>
        <taxon>Tracheophyta</taxon>
        <taxon>Spermatophyta</taxon>
        <taxon>Magnoliopsida</taxon>
        <taxon>Liliopsida</taxon>
        <taxon>Poales</taxon>
        <taxon>Poaceae</taxon>
        <taxon>PACMAD clade</taxon>
        <taxon>Panicoideae</taxon>
        <taxon>Panicodae</taxon>
        <taxon>Paniceae</taxon>
        <taxon>Panicinae</taxon>
        <taxon>Panicum</taxon>
        <taxon>Panicum sect. Panicum</taxon>
    </lineage>
</organism>
<accession>A0A2T8JCH4</accession>
<dbReference type="EMBL" id="CM008049">
    <property type="protein sequence ID" value="PVH47626.1"/>
    <property type="molecule type" value="Genomic_DNA"/>
</dbReference>
<gene>
    <name evidence="1" type="ORF">PAHAL_4G104200</name>
</gene>
<sequence>MKFIAGSRKMDFPVFGSNPNFPRLFFSLASAHALFDAVFLEDTNLQRIQYSNHFASAPKIHVNFDRIICFQSDLHQLGGFSFKVGRLPLQPCWADSYSRSR</sequence>
<dbReference type="AlphaFoldDB" id="A0A2T8JCH4"/>
<name>A0A2T8JCH4_9POAL</name>
<evidence type="ECO:0000313" key="1">
    <source>
        <dbReference type="EMBL" id="PVH47626.1"/>
    </source>
</evidence>
<proteinExistence type="predicted"/>
<protein>
    <submittedName>
        <fullName evidence="1">Uncharacterized protein</fullName>
    </submittedName>
</protein>
<dbReference type="Proteomes" id="UP000243499">
    <property type="component" value="Chromosome 4"/>
</dbReference>
<reference evidence="1" key="1">
    <citation type="submission" date="2018-04" db="EMBL/GenBank/DDBJ databases">
        <title>WGS assembly of Panicum hallii.</title>
        <authorList>
            <person name="Lovell J."/>
            <person name="Jenkins J."/>
            <person name="Lowry D."/>
            <person name="Mamidi S."/>
            <person name="Sreedasyam A."/>
            <person name="Weng X."/>
            <person name="Barry K."/>
            <person name="Bonette J."/>
            <person name="Campitelli B."/>
            <person name="Daum C."/>
            <person name="Gordon S."/>
            <person name="Gould B."/>
            <person name="Lipzen A."/>
            <person name="Macqueen A."/>
            <person name="Palacio-Mejia J."/>
            <person name="Plott C."/>
            <person name="Shakirov E."/>
            <person name="Shu S."/>
            <person name="Yoshinaga Y."/>
            <person name="Zane M."/>
            <person name="Rokhsar D."/>
            <person name="Grimwood J."/>
            <person name="Schmutz J."/>
            <person name="Juenger T."/>
        </authorList>
    </citation>
    <scope>NUCLEOTIDE SEQUENCE [LARGE SCALE GENOMIC DNA]</scope>
    <source>
        <strain evidence="1">FIL2</strain>
    </source>
</reference>
<dbReference type="Gramene" id="PVH47626">
    <property type="protein sequence ID" value="PVH47626"/>
    <property type="gene ID" value="PAHAL_4G104200"/>
</dbReference>